<evidence type="ECO:0000313" key="6">
    <source>
        <dbReference type="Proteomes" id="UP001281761"/>
    </source>
</evidence>
<name>A0ABQ9Y465_9EUKA</name>
<dbReference type="SMART" id="SM00268">
    <property type="entry name" value="ACTIN"/>
    <property type="match status" value="1"/>
</dbReference>
<comment type="similarity">
    <text evidence="4">Belongs to the actin family.</text>
</comment>
<keyword evidence="6" id="KW-1185">Reference proteome</keyword>
<evidence type="ECO:0000256" key="2">
    <source>
        <dbReference type="ARBA" id="ARBA00023135"/>
    </source>
</evidence>
<dbReference type="SUPFAM" id="SSF53067">
    <property type="entry name" value="Actin-like ATPase domain"/>
    <property type="match status" value="2"/>
</dbReference>
<dbReference type="PANTHER" id="PTHR11937">
    <property type="entry name" value="ACTIN"/>
    <property type="match status" value="1"/>
</dbReference>
<comment type="caution">
    <text evidence="5">The sequence shown here is derived from an EMBL/GenBank/DDBJ whole genome shotgun (WGS) entry which is preliminary data.</text>
</comment>
<proteinExistence type="inferred from homology"/>
<keyword evidence="3" id="KW-0687">Ribonucleoprotein</keyword>
<reference evidence="5 6" key="1">
    <citation type="journal article" date="2022" name="bioRxiv">
        <title>Genomics of Preaxostyla Flagellates Illuminates Evolutionary Transitions and the Path Towards Mitochondrial Loss.</title>
        <authorList>
            <person name="Novak L.V.F."/>
            <person name="Treitli S.C."/>
            <person name="Pyrih J."/>
            <person name="Halakuc P."/>
            <person name="Pipaliya S.V."/>
            <person name="Vacek V."/>
            <person name="Brzon O."/>
            <person name="Soukal P."/>
            <person name="Eme L."/>
            <person name="Dacks J.B."/>
            <person name="Karnkowska A."/>
            <person name="Elias M."/>
            <person name="Hampl V."/>
        </authorList>
    </citation>
    <scope>NUCLEOTIDE SEQUENCE [LARGE SCALE GENOMIC DNA]</scope>
    <source>
        <strain evidence="5">NAU3</strain>
        <tissue evidence="5">Gut</tissue>
    </source>
</reference>
<dbReference type="EMBL" id="JARBJD010000037">
    <property type="protein sequence ID" value="KAK2958499.1"/>
    <property type="molecule type" value="Genomic_DNA"/>
</dbReference>
<sequence>MNKVRRGLLQDVGAIAVDVGSHSTRSGFCSALVPSVVVPSYIGVELRPDTPENAPIEHYGYEGLLQNMCSQEVQPCMTDGIVSNWDVYEKLLKYSLFNTHAMNQDSLESNPLILSEPVWSPKSVRQRQLQVLFEVTNAKFGFLCRNSALSAFSSARPTSVVLDIGHHGSSATPVVEGFTLIKKSVRTSLGGEMLSKALHKSLDQEGTKLQPFYKRKLVSIDPTTNQLVPRTSASNNISTTPHPSSQINFRIHSLCDTIKESTFFLKPTINDSSTTGEVPFELPDGSIIDIDRRAYDIPDLLWKPMPTYLRTELKLNEPPPTLSSILTSAISSTDASFQRDLWENLIVVGATTCVKNFTERFCAEMTVKSPAAVKVSIVSSQIRDERRYSSWIGASILGSLESFQTKWISKAEYDEEGPAIWKEEELQIDPTIGKWHIIYPCYLNSKRKRVEGRKMNQSLCVEDPTPHEIMDACKEIGLDARVEPKRHPQDYFCVGRVRVHLRDPEEGNIQKRVNLHENMPNKYAMLKQVGEKLVQIRKTAKTQKVDKPTQGKKKGK</sequence>
<keyword evidence="1" id="KW-0963">Cytoplasm</keyword>
<dbReference type="InterPro" id="IPR004000">
    <property type="entry name" value="Actin"/>
</dbReference>
<organism evidence="5 6">
    <name type="scientific">Blattamonas nauphoetae</name>
    <dbReference type="NCBI Taxonomy" id="2049346"/>
    <lineage>
        <taxon>Eukaryota</taxon>
        <taxon>Metamonada</taxon>
        <taxon>Preaxostyla</taxon>
        <taxon>Oxymonadida</taxon>
        <taxon>Blattamonas</taxon>
    </lineage>
</organism>
<dbReference type="Pfam" id="PF00022">
    <property type="entry name" value="Actin"/>
    <property type="match status" value="1"/>
</dbReference>
<dbReference type="Pfam" id="PF01922">
    <property type="entry name" value="SRP19"/>
    <property type="match status" value="1"/>
</dbReference>
<dbReference type="Gene3D" id="3.90.640.10">
    <property type="entry name" value="Actin, Chain A, domain 4"/>
    <property type="match status" value="1"/>
</dbReference>
<protein>
    <submittedName>
        <fullName evidence="5">Actin B</fullName>
    </submittedName>
</protein>
<dbReference type="PRINTS" id="PR00190">
    <property type="entry name" value="ACTIN"/>
</dbReference>
<dbReference type="Gene3D" id="3.30.56.30">
    <property type="entry name" value="Signal recognition particle, SRP19-like subunit"/>
    <property type="match status" value="1"/>
</dbReference>
<gene>
    <name evidence="5" type="ORF">BLNAU_6533</name>
</gene>
<dbReference type="SUPFAM" id="SSF69695">
    <property type="entry name" value="SRP19"/>
    <property type="match status" value="1"/>
</dbReference>
<dbReference type="Gene3D" id="3.30.420.40">
    <property type="match status" value="2"/>
</dbReference>
<dbReference type="PROSITE" id="PS00432">
    <property type="entry name" value="ACTINS_2"/>
    <property type="match status" value="1"/>
</dbReference>
<dbReference type="InterPro" id="IPR002778">
    <property type="entry name" value="Signal_recog_particle_SRP19"/>
</dbReference>
<evidence type="ECO:0000256" key="3">
    <source>
        <dbReference type="ARBA" id="ARBA00023274"/>
    </source>
</evidence>
<dbReference type="InterPro" id="IPR004001">
    <property type="entry name" value="Actin_CS"/>
</dbReference>
<evidence type="ECO:0000256" key="1">
    <source>
        <dbReference type="ARBA" id="ARBA00022490"/>
    </source>
</evidence>
<accession>A0ABQ9Y465</accession>
<dbReference type="InterPro" id="IPR036521">
    <property type="entry name" value="SRP19-like_sf"/>
</dbReference>
<evidence type="ECO:0000256" key="4">
    <source>
        <dbReference type="RuleBase" id="RU000487"/>
    </source>
</evidence>
<keyword evidence="2" id="KW-0733">Signal recognition particle</keyword>
<evidence type="ECO:0000313" key="5">
    <source>
        <dbReference type="EMBL" id="KAK2958499.1"/>
    </source>
</evidence>
<dbReference type="Proteomes" id="UP001281761">
    <property type="component" value="Unassembled WGS sequence"/>
</dbReference>
<dbReference type="InterPro" id="IPR043129">
    <property type="entry name" value="ATPase_NBD"/>
</dbReference>